<name>A0AAD6UG28_9AGAR</name>
<dbReference type="EMBL" id="JARJCN010000003">
    <property type="protein sequence ID" value="KAJ7102316.1"/>
    <property type="molecule type" value="Genomic_DNA"/>
</dbReference>
<protein>
    <submittedName>
        <fullName evidence="1">Las1-like-domain-containing protein</fullName>
    </submittedName>
</protein>
<comment type="caution">
    <text evidence="1">The sequence shown here is derived from an EMBL/GenBank/DDBJ whole genome shotgun (WGS) entry which is preliminary data.</text>
</comment>
<dbReference type="PANTHER" id="PTHR15002:SF0">
    <property type="entry name" value="RIBOSOMAL BIOGENESIS PROTEIN LAS1L"/>
    <property type="match status" value="1"/>
</dbReference>
<dbReference type="GO" id="GO:0004519">
    <property type="term" value="F:endonuclease activity"/>
    <property type="evidence" value="ECO:0007669"/>
    <property type="project" value="InterPro"/>
</dbReference>
<reference evidence="1" key="1">
    <citation type="submission" date="2023-03" db="EMBL/GenBank/DDBJ databases">
        <title>Massive genome expansion in bonnet fungi (Mycena s.s.) driven by repeated elements and novel gene families across ecological guilds.</title>
        <authorList>
            <consortium name="Lawrence Berkeley National Laboratory"/>
            <person name="Harder C.B."/>
            <person name="Miyauchi S."/>
            <person name="Viragh M."/>
            <person name="Kuo A."/>
            <person name="Thoen E."/>
            <person name="Andreopoulos B."/>
            <person name="Lu D."/>
            <person name="Skrede I."/>
            <person name="Drula E."/>
            <person name="Henrissat B."/>
            <person name="Morin E."/>
            <person name="Kohler A."/>
            <person name="Barry K."/>
            <person name="LaButti K."/>
            <person name="Morin E."/>
            <person name="Salamov A."/>
            <person name="Lipzen A."/>
            <person name="Mereny Z."/>
            <person name="Hegedus B."/>
            <person name="Baldrian P."/>
            <person name="Stursova M."/>
            <person name="Weitz H."/>
            <person name="Taylor A."/>
            <person name="Grigoriev I.V."/>
            <person name="Nagy L.G."/>
            <person name="Martin F."/>
            <person name="Kauserud H."/>
        </authorList>
    </citation>
    <scope>NUCLEOTIDE SEQUENCE</scope>
    <source>
        <strain evidence="1">CBHHK173m</strain>
    </source>
</reference>
<sequence>MRLPRRVPWSSIAELDQLCSWIYRDESDLESKTNAINRLAAWRAITPLPHALESTLALLSAITQDAALSQSSLHHSLRHSYAAAIIRLVNGLVDPLQLGAYARSIASIANQLGLPPWLVELRHAATHEDLPSLELLRQAARESMTWLLHNYFLPTLNPSTVPPPQAAPLRPLAPALKQYKALRKIVTRDASLRSQYQPQIKSVLKDVERWIAEATVAANVAGGELGWDPAQRGDQNAKERWALERICDALMEKGALVPLSKKKRAFATGSFTPPSSSVELWKPLLAELQALHPDFLAVLSRRIVAHLLASAPQLDIVPIAVDTTYDTCLARWALWTIDSWDGDNSESDLDLKKDVIVALITGLGPSTNSSRDTTAATSLLQALCVGDPDMDEAVSILLRPQTGLLGREWSPTDISVMSERLSTLLADPITAETAPCDPSAAGHPELEDSMSAVGWRLLGASWRPCPIGVYVVR</sequence>
<dbReference type="Pfam" id="PF04031">
    <property type="entry name" value="Las1"/>
    <property type="match status" value="1"/>
</dbReference>
<dbReference type="Proteomes" id="UP001222325">
    <property type="component" value="Unassembled WGS sequence"/>
</dbReference>
<evidence type="ECO:0000313" key="2">
    <source>
        <dbReference type="Proteomes" id="UP001222325"/>
    </source>
</evidence>
<gene>
    <name evidence="1" type="ORF">B0H15DRAFT_919536</name>
</gene>
<dbReference type="GO" id="GO:0090730">
    <property type="term" value="C:Las1 complex"/>
    <property type="evidence" value="ECO:0007669"/>
    <property type="project" value="InterPro"/>
</dbReference>
<accession>A0AAD6UG28</accession>
<dbReference type="InterPro" id="IPR007174">
    <property type="entry name" value="Las1"/>
</dbReference>
<evidence type="ECO:0000313" key="1">
    <source>
        <dbReference type="EMBL" id="KAJ7102316.1"/>
    </source>
</evidence>
<proteinExistence type="predicted"/>
<dbReference type="PANTHER" id="PTHR15002">
    <property type="entry name" value="RIBOSOMAL BIOGENESIS PROTEIN LAS1L"/>
    <property type="match status" value="1"/>
</dbReference>
<organism evidence="1 2">
    <name type="scientific">Mycena belliarum</name>
    <dbReference type="NCBI Taxonomy" id="1033014"/>
    <lineage>
        <taxon>Eukaryota</taxon>
        <taxon>Fungi</taxon>
        <taxon>Dikarya</taxon>
        <taxon>Basidiomycota</taxon>
        <taxon>Agaricomycotina</taxon>
        <taxon>Agaricomycetes</taxon>
        <taxon>Agaricomycetidae</taxon>
        <taxon>Agaricales</taxon>
        <taxon>Marasmiineae</taxon>
        <taxon>Mycenaceae</taxon>
        <taxon>Mycena</taxon>
    </lineage>
</organism>
<dbReference type="AlphaFoldDB" id="A0AAD6UG28"/>
<keyword evidence="2" id="KW-1185">Reference proteome</keyword>
<dbReference type="GO" id="GO:0000470">
    <property type="term" value="P:maturation of LSU-rRNA"/>
    <property type="evidence" value="ECO:0007669"/>
    <property type="project" value="TreeGrafter"/>
</dbReference>
<dbReference type="GO" id="GO:0000460">
    <property type="term" value="P:maturation of 5.8S rRNA"/>
    <property type="evidence" value="ECO:0007669"/>
    <property type="project" value="TreeGrafter"/>
</dbReference>
<dbReference type="GO" id="GO:0030687">
    <property type="term" value="C:preribosome, large subunit precursor"/>
    <property type="evidence" value="ECO:0007669"/>
    <property type="project" value="TreeGrafter"/>
</dbReference>